<evidence type="ECO:0000256" key="1">
    <source>
        <dbReference type="SAM" id="MobiDB-lite"/>
    </source>
</evidence>
<reference evidence="3" key="1">
    <citation type="submission" date="2014-01" db="EMBL/GenBank/DDBJ databases">
        <title>The Genome Sequence of Anopheles farauti FAR1 (V2).</title>
        <authorList>
            <consortium name="The Broad Institute Genomics Platform"/>
            <person name="Neafsey D.E."/>
            <person name="Besansky N."/>
            <person name="Howell P."/>
            <person name="Walton C."/>
            <person name="Young S.K."/>
            <person name="Zeng Q."/>
            <person name="Gargeya S."/>
            <person name="Fitzgerald M."/>
            <person name="Haas B."/>
            <person name="Abouelleil A."/>
            <person name="Allen A.W."/>
            <person name="Alvarado L."/>
            <person name="Arachchi H.M."/>
            <person name="Berlin A.M."/>
            <person name="Chapman S.B."/>
            <person name="Gainer-Dewar J."/>
            <person name="Goldberg J."/>
            <person name="Griggs A."/>
            <person name="Gujja S."/>
            <person name="Hansen M."/>
            <person name="Howarth C."/>
            <person name="Imamovic A."/>
            <person name="Ireland A."/>
            <person name="Larimer J."/>
            <person name="McCowan C."/>
            <person name="Murphy C."/>
            <person name="Pearson M."/>
            <person name="Poon T.W."/>
            <person name="Priest M."/>
            <person name="Roberts A."/>
            <person name="Saif S."/>
            <person name="Shea T."/>
            <person name="Sisk P."/>
            <person name="Sykes S."/>
            <person name="Wortman J."/>
            <person name="Nusbaum C."/>
            <person name="Birren B."/>
        </authorList>
    </citation>
    <scope>NUCLEOTIDE SEQUENCE [LARGE SCALE GENOMIC DNA]</scope>
    <source>
        <strain evidence="3">FAR1</strain>
    </source>
</reference>
<proteinExistence type="predicted"/>
<dbReference type="AlphaFoldDB" id="A0A182R1B8"/>
<accession>A0A182R1B8</accession>
<evidence type="ECO:0000313" key="3">
    <source>
        <dbReference type="Proteomes" id="UP000075886"/>
    </source>
</evidence>
<dbReference type="EnsemblMetazoa" id="AFAF021034-RA">
    <property type="protein sequence ID" value="AFAF021034-PA"/>
    <property type="gene ID" value="AFAF021034"/>
</dbReference>
<evidence type="ECO:0000313" key="2">
    <source>
        <dbReference type="EnsemblMetazoa" id="AFAF021034-PA"/>
    </source>
</evidence>
<sequence length="180" mass="19584">MNGSSTVAGPLLDPRLVAGSSSWFLDSPFEESRGTASVRGLVGHLDSPVRIASSRRVASAARFTSAMSSVSRRAARSSARAWRGSASRALTRAFQRSRCSCRSIIICRRSSSKYYAEAQLAVTLVAAWYSCQHNWRLVVTRLAASAMPRQRSCDDSNSSIKLSGVTRYRSSARTSSKRGQ</sequence>
<protein>
    <submittedName>
        <fullName evidence="2">Uncharacterized protein</fullName>
    </submittedName>
</protein>
<name>A0A182R1B8_9DIPT</name>
<keyword evidence="3" id="KW-1185">Reference proteome</keyword>
<dbReference type="EMBL" id="AXCN02002695">
    <property type="status" value="NOT_ANNOTATED_CDS"/>
    <property type="molecule type" value="Genomic_DNA"/>
</dbReference>
<feature type="region of interest" description="Disordered" evidence="1">
    <location>
        <begin position="151"/>
        <end position="180"/>
    </location>
</feature>
<reference evidence="2" key="2">
    <citation type="submission" date="2020-05" db="UniProtKB">
        <authorList>
            <consortium name="EnsemblMetazoa"/>
        </authorList>
    </citation>
    <scope>IDENTIFICATION</scope>
    <source>
        <strain evidence="2">FAR1</strain>
    </source>
</reference>
<organism evidence="2 3">
    <name type="scientific">Anopheles farauti</name>
    <dbReference type="NCBI Taxonomy" id="69004"/>
    <lineage>
        <taxon>Eukaryota</taxon>
        <taxon>Metazoa</taxon>
        <taxon>Ecdysozoa</taxon>
        <taxon>Arthropoda</taxon>
        <taxon>Hexapoda</taxon>
        <taxon>Insecta</taxon>
        <taxon>Pterygota</taxon>
        <taxon>Neoptera</taxon>
        <taxon>Endopterygota</taxon>
        <taxon>Diptera</taxon>
        <taxon>Nematocera</taxon>
        <taxon>Culicoidea</taxon>
        <taxon>Culicidae</taxon>
        <taxon>Anophelinae</taxon>
        <taxon>Anopheles</taxon>
    </lineage>
</organism>
<dbReference type="VEuPathDB" id="VectorBase:AFAF021034"/>
<dbReference type="Proteomes" id="UP000075886">
    <property type="component" value="Unassembled WGS sequence"/>
</dbReference>